<reference evidence="1 2" key="1">
    <citation type="submission" date="2021-11" db="EMBL/GenBank/DDBJ databases">
        <title>Aliifidinibius sp. nov., a new bacterium isolated from saline soil.</title>
        <authorList>
            <person name="Galisteo C."/>
            <person name="De La Haba R."/>
            <person name="Sanchez-Porro C."/>
            <person name="Ventosa A."/>
        </authorList>
    </citation>
    <scope>NUCLEOTIDE SEQUENCE [LARGE SCALE GENOMIC DNA]</scope>
    <source>
        <strain evidence="1 2">KACC 190600</strain>
    </source>
</reference>
<dbReference type="Gene3D" id="1.10.1470.10">
    <property type="entry name" value="YjbJ"/>
    <property type="match status" value="1"/>
</dbReference>
<evidence type="ECO:0000313" key="2">
    <source>
        <dbReference type="Proteomes" id="UP001207337"/>
    </source>
</evidence>
<accession>A0ABT3PX50</accession>
<protein>
    <submittedName>
        <fullName evidence="1">General stress protein CsbD</fullName>
    </submittedName>
</protein>
<dbReference type="Proteomes" id="UP001207337">
    <property type="component" value="Unassembled WGS sequence"/>
</dbReference>
<organism evidence="1 2">
    <name type="scientific">Fodinibius salicampi</name>
    <dbReference type="NCBI Taxonomy" id="1920655"/>
    <lineage>
        <taxon>Bacteria</taxon>
        <taxon>Pseudomonadati</taxon>
        <taxon>Balneolota</taxon>
        <taxon>Balneolia</taxon>
        <taxon>Balneolales</taxon>
        <taxon>Balneolaceae</taxon>
        <taxon>Fodinibius</taxon>
    </lineage>
</organism>
<name>A0ABT3PX50_9BACT</name>
<keyword evidence="2" id="KW-1185">Reference proteome</keyword>
<dbReference type="SUPFAM" id="SSF69047">
    <property type="entry name" value="Hypothetical protein YjbJ"/>
    <property type="match status" value="1"/>
</dbReference>
<gene>
    <name evidence="1" type="ORF">LQ318_05785</name>
</gene>
<dbReference type="InterPro" id="IPR036629">
    <property type="entry name" value="YjbJ_sf"/>
</dbReference>
<evidence type="ECO:0000313" key="1">
    <source>
        <dbReference type="EMBL" id="MCW9712413.1"/>
    </source>
</evidence>
<dbReference type="RefSeq" id="WP_265788363.1">
    <property type="nucleotide sequence ID" value="NZ_BAABRS010000001.1"/>
</dbReference>
<sequence length="64" mass="7377">MSGLITKGNWRKIKAKLIEDYPALTKRDLIYEEGKEERLIGELQLKLGKTKAEISDMIRSLLDD</sequence>
<comment type="caution">
    <text evidence="1">The sequence shown here is derived from an EMBL/GenBank/DDBJ whole genome shotgun (WGS) entry which is preliminary data.</text>
</comment>
<proteinExistence type="predicted"/>
<dbReference type="EMBL" id="JAJNDC010000001">
    <property type="protein sequence ID" value="MCW9712413.1"/>
    <property type="molecule type" value="Genomic_DNA"/>
</dbReference>